<dbReference type="CDD" id="cd01991">
    <property type="entry name" value="Asn_synthase_B_C"/>
    <property type="match status" value="1"/>
</dbReference>
<evidence type="ECO:0000256" key="5">
    <source>
        <dbReference type="PIRSR" id="PIRSR001589-1"/>
    </source>
</evidence>
<dbReference type="CDD" id="cd00712">
    <property type="entry name" value="AsnB"/>
    <property type="match status" value="1"/>
</dbReference>
<dbReference type="SUPFAM" id="SSF56235">
    <property type="entry name" value="N-terminal nucleophile aminohydrolases (Ntn hydrolases)"/>
    <property type="match status" value="1"/>
</dbReference>
<organism evidence="9 10">
    <name type="scientific">Hesseltinella vesiculosa</name>
    <dbReference type="NCBI Taxonomy" id="101127"/>
    <lineage>
        <taxon>Eukaryota</taxon>
        <taxon>Fungi</taxon>
        <taxon>Fungi incertae sedis</taxon>
        <taxon>Mucoromycota</taxon>
        <taxon>Mucoromycotina</taxon>
        <taxon>Mucoromycetes</taxon>
        <taxon>Mucorales</taxon>
        <taxon>Cunninghamellaceae</taxon>
        <taxon>Hesseltinella</taxon>
    </lineage>
</organism>
<name>A0A1X2GW65_9FUNG</name>
<dbReference type="Gene3D" id="3.60.20.10">
    <property type="entry name" value="Glutamine Phosphoribosylpyrophosphate, subunit 1, domain 1"/>
    <property type="match status" value="1"/>
</dbReference>
<dbReference type="InterPro" id="IPR006426">
    <property type="entry name" value="Asn_synth_AEB"/>
</dbReference>
<feature type="non-terminal residue" evidence="9">
    <location>
        <position position="625"/>
    </location>
</feature>
<keyword evidence="5" id="KW-0061">Asparagine biosynthesis</keyword>
<dbReference type="InterPro" id="IPR029055">
    <property type="entry name" value="Ntn_hydrolases_N"/>
</dbReference>
<dbReference type="STRING" id="101127.A0A1X2GW65"/>
<dbReference type="Gene3D" id="3.40.50.620">
    <property type="entry name" value="HUPs"/>
    <property type="match status" value="2"/>
</dbReference>
<comment type="similarity">
    <text evidence="1">Belongs to the asparagine synthetase family.</text>
</comment>
<keyword evidence="3 6" id="KW-0067">ATP-binding</keyword>
<comment type="caution">
    <text evidence="9">The sequence shown here is derived from an EMBL/GenBank/DDBJ whole genome shotgun (WGS) entry which is preliminary data.</text>
</comment>
<evidence type="ECO:0000259" key="8">
    <source>
        <dbReference type="PROSITE" id="PS51278"/>
    </source>
</evidence>
<dbReference type="NCBIfam" id="TIGR01536">
    <property type="entry name" value="asn_synth_AEB"/>
    <property type="match status" value="1"/>
</dbReference>
<feature type="active site" description="For GATase activity" evidence="5">
    <location>
        <position position="2"/>
    </location>
</feature>
<dbReference type="GO" id="GO:0005524">
    <property type="term" value="F:ATP binding"/>
    <property type="evidence" value="ECO:0007669"/>
    <property type="project" value="UniProtKB-KW"/>
</dbReference>
<protein>
    <submittedName>
        <fullName evidence="9">Glutamine-hydrolyzing asparagine synthase</fullName>
    </submittedName>
</protein>
<dbReference type="GO" id="GO:0004066">
    <property type="term" value="F:asparagine synthase (glutamine-hydrolyzing) activity"/>
    <property type="evidence" value="ECO:0007669"/>
    <property type="project" value="InterPro"/>
</dbReference>
<feature type="binding site" evidence="6">
    <location>
        <position position="105"/>
    </location>
    <ligand>
        <name>L-glutamine</name>
        <dbReference type="ChEBI" id="CHEBI:58359"/>
    </ligand>
</feature>
<keyword evidence="5" id="KW-0028">Amino-acid biosynthesis</keyword>
<dbReference type="Pfam" id="PF00733">
    <property type="entry name" value="Asn_synthase"/>
    <property type="match status" value="1"/>
</dbReference>
<feature type="domain" description="Glutamine amidotransferase type-2" evidence="8">
    <location>
        <begin position="2"/>
        <end position="214"/>
    </location>
</feature>
<dbReference type="GO" id="GO:0006529">
    <property type="term" value="P:asparagine biosynthetic process"/>
    <property type="evidence" value="ECO:0007669"/>
    <property type="project" value="UniProtKB-KW"/>
</dbReference>
<dbReference type="Pfam" id="PF13537">
    <property type="entry name" value="GATase_7"/>
    <property type="match status" value="1"/>
</dbReference>
<dbReference type="InterPro" id="IPR014729">
    <property type="entry name" value="Rossmann-like_a/b/a_fold"/>
</dbReference>
<dbReference type="AlphaFoldDB" id="A0A1X2GW65"/>
<dbReference type="InterPro" id="IPR001962">
    <property type="entry name" value="Asn_synthase"/>
</dbReference>
<dbReference type="PROSITE" id="PS51278">
    <property type="entry name" value="GATASE_TYPE_2"/>
    <property type="match status" value="1"/>
</dbReference>
<dbReference type="PIRSF" id="PIRSF001589">
    <property type="entry name" value="Asn_synthetase_glu-h"/>
    <property type="match status" value="1"/>
</dbReference>
<evidence type="ECO:0000256" key="2">
    <source>
        <dbReference type="ARBA" id="ARBA00022741"/>
    </source>
</evidence>
<keyword evidence="4 5" id="KW-0315">Glutamine amidotransferase</keyword>
<keyword evidence="2 6" id="KW-0547">Nucleotide-binding</keyword>
<dbReference type="GO" id="GO:0005829">
    <property type="term" value="C:cytosol"/>
    <property type="evidence" value="ECO:0007669"/>
    <property type="project" value="TreeGrafter"/>
</dbReference>
<dbReference type="InterPro" id="IPR051786">
    <property type="entry name" value="ASN_synthetase/amidase"/>
</dbReference>
<evidence type="ECO:0000256" key="7">
    <source>
        <dbReference type="PIRSR" id="PIRSR001589-3"/>
    </source>
</evidence>
<gene>
    <name evidence="9" type="ORF">DM01DRAFT_1365495</name>
</gene>
<dbReference type="Proteomes" id="UP000242146">
    <property type="component" value="Unassembled WGS sequence"/>
</dbReference>
<evidence type="ECO:0000256" key="6">
    <source>
        <dbReference type="PIRSR" id="PIRSR001589-2"/>
    </source>
</evidence>
<dbReference type="InterPro" id="IPR017932">
    <property type="entry name" value="GATase_2_dom"/>
</dbReference>
<evidence type="ECO:0000256" key="3">
    <source>
        <dbReference type="ARBA" id="ARBA00022840"/>
    </source>
</evidence>
<dbReference type="PANTHER" id="PTHR43284:SF1">
    <property type="entry name" value="ASPARAGINE SYNTHETASE"/>
    <property type="match status" value="1"/>
</dbReference>
<accession>A0A1X2GW65</accession>
<feature type="binding site" evidence="6">
    <location>
        <position position="298"/>
    </location>
    <ligand>
        <name>ATP</name>
        <dbReference type="ChEBI" id="CHEBI:30616"/>
    </ligand>
</feature>
<evidence type="ECO:0000256" key="1">
    <source>
        <dbReference type="ARBA" id="ARBA00005752"/>
    </source>
</evidence>
<dbReference type="SUPFAM" id="SSF52402">
    <property type="entry name" value="Adenine nucleotide alpha hydrolases-like"/>
    <property type="match status" value="1"/>
</dbReference>
<sequence>MCGFSAYLYVDKPKTGETLPPLDLQASLKSIDHRGPDSTGTYVSPFGRCALGHARLSIIDLEGGQQPLSSQNGKIHAVVNGELYDHDRLSEELRQKGHVFKTKSDSELALHYYEDFDTDFVQYLRGEFAVVIWDEVRNRMVVARDRFGIKPVYYTTVNGVFMAASEIKAFLALGWKPEWDMDSIMNAGYAIDYRTCFKGVYKLPPAHYLTISASGSYDMKQYWDAEYPDKNVEDTRTVDDMIQGVHDRLVESVRLRLRADVPLGVYLSGGIDSSAVAGVATKLLQEKNPDAKIDTFSISFKDSGEYDEGDIAERTAAHIGANFHKLSLTQDDLVDSFAETVYHCEQPVPNMNAVGKFLLSKFVRDLGFKVVMTGEGSDEHFIGYNFFQTDYLREPDHSSPGGFGCLPEEERQAMLDERLSCVGKLLHFELHGTRTSKSIARYNNSTMAADMSTLLSVTQSFFHPKATEVFGEPDGGNAMVEAISADSRRKANLRWHPVHAVLYLENRTFLSNILCNWLGDRVEMAHSIEARTPFLDHPLCEYVNSLPPSVKLCGQAPNGSRLNEKWVLKQAMKPYITDEIYNRTKHPYLAPTSSAEDQPIIRLLHKWVVKEKVDRLGFLNWDKCQ</sequence>
<evidence type="ECO:0000313" key="9">
    <source>
        <dbReference type="EMBL" id="ORX62277.1"/>
    </source>
</evidence>
<reference evidence="9 10" key="1">
    <citation type="submission" date="2016-07" db="EMBL/GenBank/DDBJ databases">
        <title>Pervasive Adenine N6-methylation of Active Genes in Fungi.</title>
        <authorList>
            <consortium name="DOE Joint Genome Institute"/>
            <person name="Mondo S.J."/>
            <person name="Dannebaum R.O."/>
            <person name="Kuo R.C."/>
            <person name="Labutti K."/>
            <person name="Haridas S."/>
            <person name="Kuo A."/>
            <person name="Salamov A."/>
            <person name="Ahrendt S.R."/>
            <person name="Lipzen A."/>
            <person name="Sullivan W."/>
            <person name="Andreopoulos W.B."/>
            <person name="Clum A."/>
            <person name="Lindquist E."/>
            <person name="Daum C."/>
            <person name="Ramamoorthy G.K."/>
            <person name="Gryganskyi A."/>
            <person name="Culley D."/>
            <person name="Magnuson J.K."/>
            <person name="James T.Y."/>
            <person name="O'Malley M.A."/>
            <person name="Stajich J.E."/>
            <person name="Spatafora J.W."/>
            <person name="Visel A."/>
            <person name="Grigoriev I.V."/>
        </authorList>
    </citation>
    <scope>NUCLEOTIDE SEQUENCE [LARGE SCALE GENOMIC DNA]</scope>
    <source>
        <strain evidence="9 10">NRRL 3301</strain>
    </source>
</reference>
<evidence type="ECO:0000313" key="10">
    <source>
        <dbReference type="Proteomes" id="UP000242146"/>
    </source>
</evidence>
<feature type="site" description="Important for beta-aspartyl-AMP intermediate formation" evidence="7">
    <location>
        <position position="375"/>
    </location>
</feature>
<dbReference type="EMBL" id="MCGT01000002">
    <property type="protein sequence ID" value="ORX62277.1"/>
    <property type="molecule type" value="Genomic_DNA"/>
</dbReference>
<evidence type="ECO:0000256" key="4">
    <source>
        <dbReference type="ARBA" id="ARBA00022962"/>
    </source>
</evidence>
<proteinExistence type="inferred from homology"/>
<dbReference type="PANTHER" id="PTHR43284">
    <property type="entry name" value="ASPARAGINE SYNTHETASE (GLUTAMINE-HYDROLYZING)"/>
    <property type="match status" value="1"/>
</dbReference>
<dbReference type="InterPro" id="IPR033738">
    <property type="entry name" value="AsnB_N"/>
</dbReference>
<dbReference type="OrthoDB" id="409189at2759"/>
<keyword evidence="10" id="KW-1185">Reference proteome</keyword>